<reference evidence="10" key="1">
    <citation type="submission" date="2016-11" db="EMBL/GenBank/DDBJ databases">
        <authorList>
            <person name="Varghese N."/>
            <person name="Submissions S."/>
        </authorList>
    </citation>
    <scope>NUCLEOTIDE SEQUENCE [LARGE SCALE GENOMIC DNA]</scope>
    <source>
        <strain evidence="10">DSM 16478</strain>
    </source>
</reference>
<dbReference type="PANTHER" id="PTHR42878:SF15">
    <property type="entry name" value="BACTERIOPHYTOCHROME"/>
    <property type="match status" value="1"/>
</dbReference>
<dbReference type="SUPFAM" id="SSF55874">
    <property type="entry name" value="ATPase domain of HSP90 chaperone/DNA topoisomerase II/histidine kinase"/>
    <property type="match status" value="1"/>
</dbReference>
<dbReference type="GO" id="GO:0000155">
    <property type="term" value="F:phosphorelay sensor kinase activity"/>
    <property type="evidence" value="ECO:0007669"/>
    <property type="project" value="InterPro"/>
</dbReference>
<dbReference type="InterPro" id="IPR050351">
    <property type="entry name" value="BphY/WalK/GraS-like"/>
</dbReference>
<dbReference type="STRING" id="228958.SAMN04488007_1921"/>
<evidence type="ECO:0000259" key="7">
    <source>
        <dbReference type="PROSITE" id="PS50109"/>
    </source>
</evidence>
<sequence>MIKGDFEINCELKSAFFKNAYSPFVILDRDMNFVDVNQASVDTIGIEKENFIGKNILDIFPYLEGTERYDAYKNVIDTGVPIGFDELLFKGEFTEVTFMSRAFKIGDYLGITTLDVTNVIDTVQKLKSTKTSLIEVNENLKKKNQELEDFSYVAAHDLRAPLTNLKSLLRMALESNISSNEVMPIVEKMNVVTKVMCDKITALNMVIAIKSNFGAPKIELGFSEVVSKLKASYSKEIIEGRTIIKEDYSGCSSINYNKVQLESVLQALMSNALKYRHPKRKLSIKIETKQVDGKVQLSFKDNGLGFDQEFSDKIFVLFKRLHTHVDGLGVALYIMKTIISENGGSIDVKSQVNKGTEFTVIF</sequence>
<dbReference type="RefSeq" id="WP_073243857.1">
    <property type="nucleotide sequence ID" value="NZ_FQZX01000001.1"/>
</dbReference>
<dbReference type="CDD" id="cd00130">
    <property type="entry name" value="PAS"/>
    <property type="match status" value="1"/>
</dbReference>
<name>A0A1M6N6F0_9FLAO</name>
<accession>A0A1M6N6F0</accession>
<dbReference type="PRINTS" id="PR00344">
    <property type="entry name" value="BCTRLSENSOR"/>
</dbReference>
<dbReference type="OrthoDB" id="5522855at2"/>
<dbReference type="EMBL" id="FQZX01000001">
    <property type="protein sequence ID" value="SHJ91242.1"/>
    <property type="molecule type" value="Genomic_DNA"/>
</dbReference>
<dbReference type="SUPFAM" id="SSF55785">
    <property type="entry name" value="PYP-like sensor domain (PAS domain)"/>
    <property type="match status" value="1"/>
</dbReference>
<dbReference type="CDD" id="cd00082">
    <property type="entry name" value="HisKA"/>
    <property type="match status" value="1"/>
</dbReference>
<organism evidence="9 10">
    <name type="scientific">Maribacter aquivivus</name>
    <dbReference type="NCBI Taxonomy" id="228958"/>
    <lineage>
        <taxon>Bacteria</taxon>
        <taxon>Pseudomonadati</taxon>
        <taxon>Bacteroidota</taxon>
        <taxon>Flavobacteriia</taxon>
        <taxon>Flavobacteriales</taxon>
        <taxon>Flavobacteriaceae</taxon>
        <taxon>Maribacter</taxon>
    </lineage>
</organism>
<proteinExistence type="predicted"/>
<gene>
    <name evidence="9" type="ORF">SAMN04488007_1921</name>
</gene>
<keyword evidence="4" id="KW-0808">Transferase</keyword>
<keyword evidence="3" id="KW-0597">Phosphoprotein</keyword>
<evidence type="ECO:0000256" key="2">
    <source>
        <dbReference type="ARBA" id="ARBA00012438"/>
    </source>
</evidence>
<dbReference type="Gene3D" id="3.30.450.20">
    <property type="entry name" value="PAS domain"/>
    <property type="match status" value="1"/>
</dbReference>
<dbReference type="Gene3D" id="1.10.287.130">
    <property type="match status" value="1"/>
</dbReference>
<comment type="catalytic activity">
    <reaction evidence="1">
        <text>ATP + protein L-histidine = ADP + protein N-phospho-L-histidine.</text>
        <dbReference type="EC" id="2.7.13.3"/>
    </reaction>
</comment>
<dbReference type="Pfam" id="PF08448">
    <property type="entry name" value="PAS_4"/>
    <property type="match status" value="1"/>
</dbReference>
<dbReference type="InterPro" id="IPR003594">
    <property type="entry name" value="HATPase_dom"/>
</dbReference>
<keyword evidence="5" id="KW-0418">Kinase</keyword>
<feature type="domain" description="PAS" evidence="8">
    <location>
        <begin position="17"/>
        <end position="79"/>
    </location>
</feature>
<dbReference type="GO" id="GO:0000156">
    <property type="term" value="F:phosphorelay response regulator activity"/>
    <property type="evidence" value="ECO:0007669"/>
    <property type="project" value="TreeGrafter"/>
</dbReference>
<keyword evidence="6" id="KW-0472">Membrane</keyword>
<evidence type="ECO:0000256" key="6">
    <source>
        <dbReference type="ARBA" id="ARBA00023136"/>
    </source>
</evidence>
<dbReference type="EC" id="2.7.13.3" evidence="2"/>
<dbReference type="InterPro" id="IPR013656">
    <property type="entry name" value="PAS_4"/>
</dbReference>
<dbReference type="GO" id="GO:0030295">
    <property type="term" value="F:protein kinase activator activity"/>
    <property type="evidence" value="ECO:0007669"/>
    <property type="project" value="TreeGrafter"/>
</dbReference>
<dbReference type="PROSITE" id="PS50112">
    <property type="entry name" value="PAS"/>
    <property type="match status" value="1"/>
</dbReference>
<dbReference type="PANTHER" id="PTHR42878">
    <property type="entry name" value="TWO-COMPONENT HISTIDINE KINASE"/>
    <property type="match status" value="1"/>
</dbReference>
<feature type="domain" description="Histidine kinase" evidence="7">
    <location>
        <begin position="153"/>
        <end position="362"/>
    </location>
</feature>
<evidence type="ECO:0000256" key="5">
    <source>
        <dbReference type="ARBA" id="ARBA00022777"/>
    </source>
</evidence>
<dbReference type="InterPro" id="IPR036890">
    <property type="entry name" value="HATPase_C_sf"/>
</dbReference>
<protein>
    <recommendedName>
        <fullName evidence="2">histidine kinase</fullName>
        <ecNumber evidence="2">2.7.13.3</ecNumber>
    </recommendedName>
</protein>
<dbReference type="GO" id="GO:0016020">
    <property type="term" value="C:membrane"/>
    <property type="evidence" value="ECO:0007669"/>
    <property type="project" value="UniProtKB-SubCell"/>
</dbReference>
<dbReference type="InterPro" id="IPR036097">
    <property type="entry name" value="HisK_dim/P_sf"/>
</dbReference>
<evidence type="ECO:0000313" key="10">
    <source>
        <dbReference type="Proteomes" id="UP000184314"/>
    </source>
</evidence>
<evidence type="ECO:0000256" key="1">
    <source>
        <dbReference type="ARBA" id="ARBA00000085"/>
    </source>
</evidence>
<dbReference type="InterPro" id="IPR003661">
    <property type="entry name" value="HisK_dim/P_dom"/>
</dbReference>
<dbReference type="GO" id="GO:0007234">
    <property type="term" value="P:osmosensory signaling via phosphorelay pathway"/>
    <property type="evidence" value="ECO:0007669"/>
    <property type="project" value="TreeGrafter"/>
</dbReference>
<dbReference type="AlphaFoldDB" id="A0A1M6N6F0"/>
<dbReference type="SMART" id="SM00091">
    <property type="entry name" value="PAS"/>
    <property type="match status" value="1"/>
</dbReference>
<evidence type="ECO:0000256" key="3">
    <source>
        <dbReference type="ARBA" id="ARBA00022553"/>
    </source>
</evidence>
<dbReference type="Proteomes" id="UP000184314">
    <property type="component" value="Unassembled WGS sequence"/>
</dbReference>
<dbReference type="SUPFAM" id="SSF47384">
    <property type="entry name" value="Homodimeric domain of signal transducing histidine kinase"/>
    <property type="match status" value="1"/>
</dbReference>
<evidence type="ECO:0000259" key="8">
    <source>
        <dbReference type="PROSITE" id="PS50112"/>
    </source>
</evidence>
<dbReference type="InterPro" id="IPR004358">
    <property type="entry name" value="Sig_transdc_His_kin-like_C"/>
</dbReference>
<dbReference type="InterPro" id="IPR005467">
    <property type="entry name" value="His_kinase_dom"/>
</dbReference>
<dbReference type="InterPro" id="IPR035965">
    <property type="entry name" value="PAS-like_dom_sf"/>
</dbReference>
<dbReference type="SMART" id="SM00387">
    <property type="entry name" value="HATPase_c"/>
    <property type="match status" value="1"/>
</dbReference>
<keyword evidence="10" id="KW-1185">Reference proteome</keyword>
<evidence type="ECO:0000313" key="9">
    <source>
        <dbReference type="EMBL" id="SHJ91242.1"/>
    </source>
</evidence>
<dbReference type="Gene3D" id="3.30.565.10">
    <property type="entry name" value="Histidine kinase-like ATPase, C-terminal domain"/>
    <property type="match status" value="1"/>
</dbReference>
<dbReference type="PROSITE" id="PS50109">
    <property type="entry name" value="HIS_KIN"/>
    <property type="match status" value="1"/>
</dbReference>
<evidence type="ECO:0000256" key="4">
    <source>
        <dbReference type="ARBA" id="ARBA00022679"/>
    </source>
</evidence>
<dbReference type="InterPro" id="IPR000014">
    <property type="entry name" value="PAS"/>
</dbReference>
<dbReference type="Pfam" id="PF02518">
    <property type="entry name" value="HATPase_c"/>
    <property type="match status" value="1"/>
</dbReference>